<comment type="caution">
    <text evidence="3">The sequence shown here is derived from an EMBL/GenBank/DDBJ whole genome shotgun (WGS) entry which is preliminary data.</text>
</comment>
<keyword evidence="4" id="KW-1185">Reference proteome</keyword>
<sequence length="340" mass="38984">MPSLAREESMRQLLTIILSLLICLIGLVIIQSLDDAPPQPSAKRRKTSDHAKSPPATDQNISDTRSLPVELLMHVFDTFHAYKQSQNDLRSVCLVSKQMDAVARRYLYRAAIVHNVDVLAYLLRTLDEVHALGEHFKCLVLEVPSTLEDEKYRKPDVAVLASHPNYSHIYHVAAQASDVTRHERHLVSVRILRLEGHECEPLTFKEWAWAKERETLGLMHFEIVQRTNNVQSLWIACEPSEPSMTMETGFILILTRNLNFRVSHINIHFQDLKDVTYCYQDQALRTPFCIDEDESCSRCEASQLLDPYGEYDSSARLQILSSRFEQHCVRLSALEEQAEG</sequence>
<dbReference type="Proteomes" id="UP001430848">
    <property type="component" value="Unassembled WGS sequence"/>
</dbReference>
<organism evidence="3 4">
    <name type="scientific">Diaporthe eres</name>
    <name type="common">Phomopsis oblonga</name>
    <dbReference type="NCBI Taxonomy" id="83184"/>
    <lineage>
        <taxon>Eukaryota</taxon>
        <taxon>Fungi</taxon>
        <taxon>Dikarya</taxon>
        <taxon>Ascomycota</taxon>
        <taxon>Pezizomycotina</taxon>
        <taxon>Sordariomycetes</taxon>
        <taxon>Sordariomycetidae</taxon>
        <taxon>Diaporthales</taxon>
        <taxon>Diaporthaceae</taxon>
        <taxon>Diaporthe</taxon>
        <taxon>Diaporthe eres species complex</taxon>
    </lineage>
</organism>
<evidence type="ECO:0000313" key="4">
    <source>
        <dbReference type="Proteomes" id="UP001430848"/>
    </source>
</evidence>
<accession>A0ABR1NQD6</accession>
<proteinExistence type="predicted"/>
<gene>
    <name evidence="3" type="ORF">SLS63_012790</name>
</gene>
<dbReference type="EMBL" id="JAKNSF020000150">
    <property type="protein sequence ID" value="KAK7711044.1"/>
    <property type="molecule type" value="Genomic_DNA"/>
</dbReference>
<protein>
    <recommendedName>
        <fullName evidence="5">F-box domain-containing protein</fullName>
    </recommendedName>
</protein>
<feature type="transmembrane region" description="Helical" evidence="2">
    <location>
        <begin position="12"/>
        <end position="33"/>
    </location>
</feature>
<keyword evidence="2" id="KW-0472">Membrane</keyword>
<evidence type="ECO:0000313" key="3">
    <source>
        <dbReference type="EMBL" id="KAK7711044.1"/>
    </source>
</evidence>
<evidence type="ECO:0000256" key="1">
    <source>
        <dbReference type="SAM" id="MobiDB-lite"/>
    </source>
</evidence>
<keyword evidence="2" id="KW-1133">Transmembrane helix</keyword>
<evidence type="ECO:0008006" key="5">
    <source>
        <dbReference type="Google" id="ProtNLM"/>
    </source>
</evidence>
<reference evidence="3 4" key="1">
    <citation type="submission" date="2024-02" db="EMBL/GenBank/DDBJ databases">
        <title>De novo assembly and annotation of 12 fungi associated with fruit tree decline syndrome in Ontario, Canada.</title>
        <authorList>
            <person name="Sulman M."/>
            <person name="Ellouze W."/>
            <person name="Ilyukhin E."/>
        </authorList>
    </citation>
    <scope>NUCLEOTIDE SEQUENCE [LARGE SCALE GENOMIC DNA]</scope>
    <source>
        <strain evidence="3 4">M169</strain>
    </source>
</reference>
<evidence type="ECO:0000256" key="2">
    <source>
        <dbReference type="SAM" id="Phobius"/>
    </source>
</evidence>
<name>A0ABR1NQD6_DIAER</name>
<keyword evidence="2" id="KW-0812">Transmembrane</keyword>
<feature type="region of interest" description="Disordered" evidence="1">
    <location>
        <begin position="36"/>
        <end position="62"/>
    </location>
</feature>